<gene>
    <name evidence="25" type="ORF">DIURU_002329</name>
</gene>
<evidence type="ECO:0000256" key="19">
    <source>
        <dbReference type="ARBA" id="ARBA00048659"/>
    </source>
</evidence>
<dbReference type="PROSITE" id="PS00108">
    <property type="entry name" value="PROTEIN_KINASE_ST"/>
    <property type="match status" value="1"/>
</dbReference>
<evidence type="ECO:0000256" key="2">
    <source>
        <dbReference type="ARBA" id="ARBA00004479"/>
    </source>
</evidence>
<keyword evidence="16" id="KW-0325">Glycoprotein</keyword>
<evidence type="ECO:0000256" key="17">
    <source>
        <dbReference type="ARBA" id="ARBA00023230"/>
    </source>
</evidence>
<keyword evidence="12" id="KW-0067">ATP-binding</keyword>
<evidence type="ECO:0000259" key="23">
    <source>
        <dbReference type="PROSITE" id="PS50011"/>
    </source>
</evidence>
<dbReference type="EC" id="2.7.11.1" evidence="3"/>
<comment type="catalytic activity">
    <reaction evidence="19">
        <text>L-threonyl-[protein] + ATP = O-phospho-L-threonyl-[protein] + ADP + H(+)</text>
        <dbReference type="Rhea" id="RHEA:46608"/>
        <dbReference type="Rhea" id="RHEA-COMP:11060"/>
        <dbReference type="Rhea" id="RHEA-COMP:11605"/>
        <dbReference type="ChEBI" id="CHEBI:15378"/>
        <dbReference type="ChEBI" id="CHEBI:30013"/>
        <dbReference type="ChEBI" id="CHEBI:30616"/>
        <dbReference type="ChEBI" id="CHEBI:61977"/>
        <dbReference type="ChEBI" id="CHEBI:456216"/>
        <dbReference type="EC" id="2.7.11.1"/>
    </reaction>
    <physiologicalReaction direction="left-to-right" evidence="19">
        <dbReference type="Rhea" id="RHEA:46609"/>
    </physiologicalReaction>
</comment>
<keyword evidence="26" id="KW-1185">Reference proteome</keyword>
<dbReference type="RefSeq" id="XP_034012745.1">
    <property type="nucleotide sequence ID" value="XM_034154968.1"/>
</dbReference>
<evidence type="ECO:0000256" key="13">
    <source>
        <dbReference type="ARBA" id="ARBA00022842"/>
    </source>
</evidence>
<keyword evidence="6" id="KW-0812">Transmembrane</keyword>
<accession>A0A642UQ15</accession>
<evidence type="ECO:0000256" key="7">
    <source>
        <dbReference type="ARBA" id="ARBA00022723"/>
    </source>
</evidence>
<dbReference type="InterPro" id="IPR010513">
    <property type="entry name" value="KEN_dom"/>
</dbReference>
<feature type="domain" description="Protein kinase" evidence="23">
    <location>
        <begin position="648"/>
        <end position="949"/>
    </location>
</feature>
<keyword evidence="17" id="KW-0834">Unfolded protein response</keyword>
<dbReference type="OMA" id="QCYEKDY"/>
<dbReference type="Pfam" id="PF00069">
    <property type="entry name" value="Pkinase"/>
    <property type="match status" value="1"/>
</dbReference>
<dbReference type="PANTHER" id="PTHR13954">
    <property type="entry name" value="IRE1-RELATED"/>
    <property type="match status" value="1"/>
</dbReference>
<comment type="cofactor">
    <cofactor evidence="1">
        <name>Mg(2+)</name>
        <dbReference type="ChEBI" id="CHEBI:18420"/>
    </cofactor>
</comment>
<dbReference type="PANTHER" id="PTHR13954:SF6">
    <property type="entry name" value="NON-SPECIFIC SERINE_THREONINE PROTEIN KINASE"/>
    <property type="match status" value="1"/>
</dbReference>
<evidence type="ECO:0000256" key="21">
    <source>
        <dbReference type="SAM" id="MobiDB-lite"/>
    </source>
</evidence>
<dbReference type="GO" id="GO:0006397">
    <property type="term" value="P:mRNA processing"/>
    <property type="evidence" value="ECO:0007669"/>
    <property type="project" value="InterPro"/>
</dbReference>
<dbReference type="GO" id="GO:1990604">
    <property type="term" value="C:IRE1-TRAF2-ASK1 complex"/>
    <property type="evidence" value="ECO:0007669"/>
    <property type="project" value="TreeGrafter"/>
</dbReference>
<dbReference type="GO" id="GO:0005524">
    <property type="term" value="F:ATP binding"/>
    <property type="evidence" value="ECO:0007669"/>
    <property type="project" value="UniProtKB-KW"/>
</dbReference>
<keyword evidence="13" id="KW-0460">Magnesium</keyword>
<dbReference type="Gene3D" id="1.10.510.10">
    <property type="entry name" value="Transferase(Phosphotransferase) domain 1"/>
    <property type="match status" value="1"/>
</dbReference>
<dbReference type="FunFam" id="1.10.510.10:FF:000572">
    <property type="entry name" value="Serine/threonine-protein kinase/endoribonuclease IRE1"/>
    <property type="match status" value="1"/>
</dbReference>
<evidence type="ECO:0000256" key="22">
    <source>
        <dbReference type="SAM" id="SignalP"/>
    </source>
</evidence>
<dbReference type="InterPro" id="IPR045133">
    <property type="entry name" value="IRE1/2-like"/>
</dbReference>
<dbReference type="VEuPathDB" id="FungiDB:DIURU_002329"/>
<dbReference type="Pfam" id="PF06479">
    <property type="entry name" value="Ribonuc_2-5A"/>
    <property type="match status" value="1"/>
</dbReference>
<dbReference type="FunFam" id="3.30.200.20:FF:000443">
    <property type="entry name" value="Serine/threonine-protein kinase/endoribonuclease IRE1"/>
    <property type="match status" value="1"/>
</dbReference>
<dbReference type="GO" id="GO:0004674">
    <property type="term" value="F:protein serine/threonine kinase activity"/>
    <property type="evidence" value="ECO:0007669"/>
    <property type="project" value="UniProtKB-KW"/>
</dbReference>
<keyword evidence="18" id="KW-0511">Multifunctional enzyme</keyword>
<evidence type="ECO:0000256" key="5">
    <source>
        <dbReference type="ARBA" id="ARBA00022679"/>
    </source>
</evidence>
<dbReference type="CDD" id="cd09769">
    <property type="entry name" value="Luminal_IRE1"/>
    <property type="match status" value="1"/>
</dbReference>
<organism evidence="25 26">
    <name type="scientific">Diutina rugosa</name>
    <name type="common">Yeast</name>
    <name type="synonym">Candida rugosa</name>
    <dbReference type="NCBI Taxonomy" id="5481"/>
    <lineage>
        <taxon>Eukaryota</taxon>
        <taxon>Fungi</taxon>
        <taxon>Dikarya</taxon>
        <taxon>Ascomycota</taxon>
        <taxon>Saccharomycotina</taxon>
        <taxon>Pichiomycetes</taxon>
        <taxon>Debaryomycetaceae</taxon>
        <taxon>Diutina</taxon>
    </lineage>
</organism>
<dbReference type="EMBL" id="SWFT01000067">
    <property type="protein sequence ID" value="KAA8903443.1"/>
    <property type="molecule type" value="Genomic_DNA"/>
</dbReference>
<evidence type="ECO:0000256" key="3">
    <source>
        <dbReference type="ARBA" id="ARBA00012513"/>
    </source>
</evidence>
<evidence type="ECO:0000256" key="6">
    <source>
        <dbReference type="ARBA" id="ARBA00022692"/>
    </source>
</evidence>
<keyword evidence="5" id="KW-0808">Transferase</keyword>
<dbReference type="InterPro" id="IPR011009">
    <property type="entry name" value="Kinase-like_dom_sf"/>
</dbReference>
<dbReference type="GO" id="GO:0051082">
    <property type="term" value="F:unfolded protein binding"/>
    <property type="evidence" value="ECO:0007669"/>
    <property type="project" value="TreeGrafter"/>
</dbReference>
<evidence type="ECO:0000256" key="1">
    <source>
        <dbReference type="ARBA" id="ARBA00001946"/>
    </source>
</evidence>
<keyword evidence="4" id="KW-0723">Serine/threonine-protein kinase</keyword>
<dbReference type="SUPFAM" id="SSF56112">
    <property type="entry name" value="Protein kinase-like (PK-like)"/>
    <property type="match status" value="1"/>
</dbReference>
<dbReference type="InterPro" id="IPR000719">
    <property type="entry name" value="Prot_kinase_dom"/>
</dbReference>
<dbReference type="InterPro" id="IPR038357">
    <property type="entry name" value="KEN_sf"/>
</dbReference>
<evidence type="ECO:0000259" key="24">
    <source>
        <dbReference type="PROSITE" id="PS51392"/>
    </source>
</evidence>
<feature type="chain" id="PRO_5024884793" description="non-specific serine/threonine protein kinase" evidence="22">
    <location>
        <begin position="18"/>
        <end position="1090"/>
    </location>
</feature>
<dbReference type="SMART" id="SM00580">
    <property type="entry name" value="PUG"/>
    <property type="match status" value="1"/>
</dbReference>
<comment type="caution">
    <text evidence="25">The sequence shown here is derived from an EMBL/GenBank/DDBJ whole genome shotgun (WGS) entry which is preliminary data.</text>
</comment>
<dbReference type="OrthoDB" id="63989at2759"/>
<dbReference type="GO" id="GO:0036498">
    <property type="term" value="P:IRE1-mediated unfolded protein response"/>
    <property type="evidence" value="ECO:0007669"/>
    <property type="project" value="TreeGrafter"/>
</dbReference>
<dbReference type="InterPro" id="IPR011047">
    <property type="entry name" value="Quinoprotein_ADH-like_sf"/>
</dbReference>
<dbReference type="Gene3D" id="3.30.200.20">
    <property type="entry name" value="Phosphorylase Kinase, domain 1"/>
    <property type="match status" value="1"/>
</dbReference>
<evidence type="ECO:0000256" key="9">
    <source>
        <dbReference type="ARBA" id="ARBA00022741"/>
    </source>
</evidence>
<keyword evidence="11" id="KW-0378">Hydrolase</keyword>
<evidence type="ECO:0000256" key="10">
    <source>
        <dbReference type="ARBA" id="ARBA00022777"/>
    </source>
</evidence>
<dbReference type="GO" id="GO:0016787">
    <property type="term" value="F:hydrolase activity"/>
    <property type="evidence" value="ECO:0007669"/>
    <property type="project" value="UniProtKB-KW"/>
</dbReference>
<evidence type="ECO:0000256" key="18">
    <source>
        <dbReference type="ARBA" id="ARBA00023268"/>
    </source>
</evidence>
<dbReference type="GO" id="GO:0046872">
    <property type="term" value="F:metal ion binding"/>
    <property type="evidence" value="ECO:0007669"/>
    <property type="project" value="UniProtKB-KW"/>
</dbReference>
<evidence type="ECO:0000256" key="8">
    <source>
        <dbReference type="ARBA" id="ARBA00022729"/>
    </source>
</evidence>
<dbReference type="PROSITE" id="PS51392">
    <property type="entry name" value="KEN"/>
    <property type="match status" value="1"/>
</dbReference>
<keyword evidence="8 22" id="KW-0732">Signal</keyword>
<dbReference type="GO" id="GO:0004521">
    <property type="term" value="F:RNA endonuclease activity"/>
    <property type="evidence" value="ECO:0007669"/>
    <property type="project" value="InterPro"/>
</dbReference>
<evidence type="ECO:0000313" key="26">
    <source>
        <dbReference type="Proteomes" id="UP000449547"/>
    </source>
</evidence>
<evidence type="ECO:0000256" key="20">
    <source>
        <dbReference type="ARBA" id="ARBA00048977"/>
    </source>
</evidence>
<feature type="domain" description="KEN" evidence="24">
    <location>
        <begin position="952"/>
        <end position="1089"/>
    </location>
</feature>
<dbReference type="CDD" id="cd10422">
    <property type="entry name" value="RNase_Ire1"/>
    <property type="match status" value="1"/>
</dbReference>
<protein>
    <recommendedName>
        <fullName evidence="3">non-specific serine/threonine protein kinase</fullName>
        <ecNumber evidence="3">2.7.11.1</ecNumber>
    </recommendedName>
</protein>
<evidence type="ECO:0000256" key="16">
    <source>
        <dbReference type="ARBA" id="ARBA00023180"/>
    </source>
</evidence>
<reference evidence="25 26" key="1">
    <citation type="submission" date="2019-07" db="EMBL/GenBank/DDBJ databases">
        <title>Genome assembly of two rare yeast pathogens: Diutina rugosa and Trichomonascus ciferrii.</title>
        <authorList>
            <person name="Mixao V."/>
            <person name="Saus E."/>
            <person name="Hansen A."/>
            <person name="Lass-Flor C."/>
            <person name="Gabaldon T."/>
        </authorList>
    </citation>
    <scope>NUCLEOTIDE SEQUENCE [LARGE SCALE GENOMIC DNA]</scope>
    <source>
        <strain evidence="25 26">CBS 613</strain>
    </source>
</reference>
<feature type="compositionally biased region" description="Basic residues" evidence="21">
    <location>
        <begin position="596"/>
        <end position="614"/>
    </location>
</feature>
<dbReference type="AlphaFoldDB" id="A0A642UQ15"/>
<dbReference type="InterPro" id="IPR008271">
    <property type="entry name" value="Ser/Thr_kinase_AS"/>
</dbReference>
<dbReference type="SUPFAM" id="SSF50998">
    <property type="entry name" value="Quinoprotein alcohol dehydrogenase-like"/>
    <property type="match status" value="1"/>
</dbReference>
<keyword evidence="10" id="KW-0418">Kinase</keyword>
<keyword evidence="15" id="KW-0472">Membrane</keyword>
<comment type="catalytic activity">
    <reaction evidence="20">
        <text>L-seryl-[protein] + ATP = O-phospho-L-seryl-[protein] + ADP + H(+)</text>
        <dbReference type="Rhea" id="RHEA:17989"/>
        <dbReference type="Rhea" id="RHEA-COMP:9863"/>
        <dbReference type="Rhea" id="RHEA-COMP:11604"/>
        <dbReference type="ChEBI" id="CHEBI:15378"/>
        <dbReference type="ChEBI" id="CHEBI:29999"/>
        <dbReference type="ChEBI" id="CHEBI:30616"/>
        <dbReference type="ChEBI" id="CHEBI:83421"/>
        <dbReference type="ChEBI" id="CHEBI:456216"/>
        <dbReference type="EC" id="2.7.11.1"/>
    </reaction>
    <physiologicalReaction direction="left-to-right" evidence="20">
        <dbReference type="Rhea" id="RHEA:17990"/>
    </physiologicalReaction>
</comment>
<evidence type="ECO:0000256" key="15">
    <source>
        <dbReference type="ARBA" id="ARBA00023136"/>
    </source>
</evidence>
<evidence type="ECO:0000256" key="4">
    <source>
        <dbReference type="ARBA" id="ARBA00022527"/>
    </source>
</evidence>
<sequence>MQIPLVMAVVAWAVAWCLRIDAAGAASNWGASSAQEMAPPALQETSGILPLSGRSLGDCDVANLLVVSDIDGNLHGIDRQHGFIRWTLPIEEPLVQIRTADSNQTKESILWFVEPYQDGSLYYFTPKFGLNKIPTSIRELVMASPFSLRDDNKIYTGSRTTSLYEVNVHTGHTRPLLGDSEQCPIPRTHHPIELESGSAQDTFLIGKTTFELTIADKHNSEMVWNVTYSQWGPNNIDNDLILQNRKSADNSYFYPFYDKVLLAYNNREKWGCKLPGIAVSIFDIFHNANTGEYVMLPHPSPQIDDDNYARDKVFLTKTANNMEWIAMSYGNYPSLIKTAEYAPYTLDLLKMNQGYPFDRERLFNFNLSNSSNADVEAYVSGLHECHLLTAATNYQPQQRFGSRAQPVAAIGDGRDTTTTTDTPNIIGGGIKFSSEDDSMSGWGVPDARVTEEVTAAVDPIETSEPIRRIFGSSILKRVIEDVVVLLILFVLIMTFGKSSKLFRSVRRAIDDKSDYGYVVEYEEHTPLMDGVAQFDQEAQNDIAVLTNETSEKGFLSEEKITKKESVKIDPKVTAVSENNTIEVIELEAADEADAPKKKRKRGSRGGKRGGRRINKNNGGDDEEAFLEIEETTTAMQATKSLPIENNLVISDKILGYGSHGTVVYQGMFENRPVAVKRMLLDFYDVASHEVRLLQESDDHENVVRYYCSQTSSSEKFLYIALELCMCSLEDIVEKPNKRRAVLSNVNLTLFELASGLHHLHQLKIVHRDIKPQNILVSDRKKALPDEPPVRLLISDFGLCKKLDADQSSFRATTQHAASGTSGWRAPELLLNHDLSEISPDTISSVNSSTALESLEHADSVPAKGKRLTKAIDIFALGCVYYYILTGGSHPYGDRYMREANIVNGRYDVSRLAITCPRDRFEAEDLICSMIHHDFRHRPTTTAILAHPLFWSCDRRLQFLLAVSDRFDLERRDPPSELLQQLESHASAVIGTGWHAKFDSAFLDHLGKHRKYLNERLSDLLRAIRNKYHHFADMPVQLQRQMTKPDKFYNYFLEKFPNLLMEVYGAVASAKLESGARLRDEDVFVEYFSPL</sequence>
<dbReference type="SMART" id="SM00220">
    <property type="entry name" value="S_TKc"/>
    <property type="match status" value="1"/>
</dbReference>
<name>A0A642UQ15_DIURU</name>
<evidence type="ECO:0000256" key="12">
    <source>
        <dbReference type="ARBA" id="ARBA00022840"/>
    </source>
</evidence>
<feature type="signal peptide" evidence="22">
    <location>
        <begin position="1"/>
        <end position="17"/>
    </location>
</feature>
<comment type="subcellular location">
    <subcellularLocation>
        <location evidence="2">Membrane</location>
        <topology evidence="2">Single-pass type I membrane protein</topology>
    </subcellularLocation>
</comment>
<dbReference type="PROSITE" id="PS50011">
    <property type="entry name" value="PROTEIN_KINASE_DOM"/>
    <property type="match status" value="1"/>
</dbReference>
<dbReference type="GeneID" id="54780980"/>
<evidence type="ECO:0000256" key="11">
    <source>
        <dbReference type="ARBA" id="ARBA00022801"/>
    </source>
</evidence>
<dbReference type="Proteomes" id="UP000449547">
    <property type="component" value="Unassembled WGS sequence"/>
</dbReference>
<evidence type="ECO:0000313" key="25">
    <source>
        <dbReference type="EMBL" id="KAA8903443.1"/>
    </source>
</evidence>
<evidence type="ECO:0000256" key="14">
    <source>
        <dbReference type="ARBA" id="ARBA00022989"/>
    </source>
</evidence>
<feature type="region of interest" description="Disordered" evidence="21">
    <location>
        <begin position="592"/>
        <end position="622"/>
    </location>
</feature>
<keyword evidence="9" id="KW-0547">Nucleotide-binding</keyword>
<proteinExistence type="predicted"/>
<keyword evidence="14" id="KW-1133">Transmembrane helix</keyword>
<keyword evidence="7" id="KW-0479">Metal-binding</keyword>
<dbReference type="Gene3D" id="1.20.1440.180">
    <property type="entry name" value="KEN domain"/>
    <property type="match status" value="1"/>
</dbReference>
<dbReference type="GO" id="GO:0070059">
    <property type="term" value="P:intrinsic apoptotic signaling pathway in response to endoplasmic reticulum stress"/>
    <property type="evidence" value="ECO:0007669"/>
    <property type="project" value="TreeGrafter"/>
</dbReference>